<dbReference type="Gene3D" id="3.30.1780.10">
    <property type="entry name" value="ornithine cyclodeaminase, domain 1"/>
    <property type="match status" value="1"/>
</dbReference>
<dbReference type="PIRSF" id="PIRSF001439">
    <property type="entry name" value="CryM"/>
    <property type="match status" value="1"/>
</dbReference>
<accession>A0A5P0ZH08</accession>
<evidence type="ECO:0000256" key="1">
    <source>
        <dbReference type="ARBA" id="ARBA00008903"/>
    </source>
</evidence>
<dbReference type="EMBL" id="VDFM01000004">
    <property type="protein sequence ID" value="MQS52350.1"/>
    <property type="molecule type" value="Genomic_DNA"/>
</dbReference>
<dbReference type="InterPro" id="IPR036291">
    <property type="entry name" value="NAD(P)-bd_dom_sf"/>
</dbReference>
<gene>
    <name evidence="2" type="ORF">FHL02_04860</name>
</gene>
<dbReference type="AlphaFoldDB" id="A0A5P0ZH08"/>
<dbReference type="FunFam" id="3.40.50.720:FF:000311">
    <property type="entry name" value="Ornithine cyclodeaminase"/>
    <property type="match status" value="1"/>
</dbReference>
<dbReference type="OrthoDB" id="9792005at2"/>
<proteinExistence type="inferred from homology"/>
<organism evidence="2 3">
    <name type="scientific">Companilactobacillus mishanensis</name>
    <dbReference type="NCBI Taxonomy" id="2486008"/>
    <lineage>
        <taxon>Bacteria</taxon>
        <taxon>Bacillati</taxon>
        <taxon>Bacillota</taxon>
        <taxon>Bacilli</taxon>
        <taxon>Lactobacillales</taxon>
        <taxon>Lactobacillaceae</taxon>
        <taxon>Companilactobacillus</taxon>
    </lineage>
</organism>
<evidence type="ECO:0000313" key="3">
    <source>
        <dbReference type="Proteomes" id="UP000380386"/>
    </source>
</evidence>
<dbReference type="Gene3D" id="3.40.50.720">
    <property type="entry name" value="NAD(P)-binding Rossmann-like Domain"/>
    <property type="match status" value="1"/>
</dbReference>
<comment type="caution">
    <text evidence="2">The sequence shown here is derived from an EMBL/GenBank/DDBJ whole genome shotgun (WGS) entry which is preliminary data.</text>
</comment>
<dbReference type="RefSeq" id="WP_153382786.1">
    <property type="nucleotide sequence ID" value="NZ_VDFM01000004.1"/>
</dbReference>
<protein>
    <submittedName>
        <fullName evidence="2">Ornithine cyclodeaminase family protein</fullName>
    </submittedName>
</protein>
<dbReference type="GO" id="GO:0016491">
    <property type="term" value="F:oxidoreductase activity"/>
    <property type="evidence" value="ECO:0007669"/>
    <property type="project" value="UniProtKB-ARBA"/>
</dbReference>
<dbReference type="PANTHER" id="PTHR13812">
    <property type="entry name" value="KETIMINE REDUCTASE MU-CRYSTALLIN"/>
    <property type="match status" value="1"/>
</dbReference>
<dbReference type="InterPro" id="IPR003462">
    <property type="entry name" value="ODC_Mu_crystall"/>
</dbReference>
<evidence type="ECO:0000313" key="2">
    <source>
        <dbReference type="EMBL" id="MQS52350.1"/>
    </source>
</evidence>
<reference evidence="2 3" key="1">
    <citation type="journal article" date="2019" name="Syst. Appl. Microbiol.">
        <title>Polyphasic characterization of two novel Lactobacillus spp. isolated from blown salami packages: Description of Lactobacillus halodurans sp. nov. and Lactobacillus salsicarnum sp. nov.</title>
        <authorList>
            <person name="Schuster J.A."/>
            <person name="Klingl A."/>
            <person name="Vogel R.F."/>
            <person name="Ehrmann M.A."/>
        </authorList>
    </citation>
    <scope>NUCLEOTIDE SEQUENCE [LARGE SCALE GENOMIC DNA]</scope>
    <source>
        <strain evidence="2 3">TMW 1.2118</strain>
    </source>
</reference>
<name>A0A5P0ZH08_9LACO</name>
<dbReference type="InterPro" id="IPR023401">
    <property type="entry name" value="ODC_N"/>
</dbReference>
<dbReference type="GO" id="GO:0019752">
    <property type="term" value="P:carboxylic acid metabolic process"/>
    <property type="evidence" value="ECO:0007669"/>
    <property type="project" value="UniProtKB-ARBA"/>
</dbReference>
<dbReference type="Pfam" id="PF02423">
    <property type="entry name" value="OCD_Mu_crystall"/>
    <property type="match status" value="1"/>
</dbReference>
<dbReference type="PANTHER" id="PTHR13812:SF19">
    <property type="entry name" value="KETIMINE REDUCTASE MU-CRYSTALLIN"/>
    <property type="match status" value="1"/>
</dbReference>
<dbReference type="GO" id="GO:0005737">
    <property type="term" value="C:cytoplasm"/>
    <property type="evidence" value="ECO:0007669"/>
    <property type="project" value="TreeGrafter"/>
</dbReference>
<dbReference type="Proteomes" id="UP000380386">
    <property type="component" value="Unassembled WGS sequence"/>
</dbReference>
<comment type="similarity">
    <text evidence="1">Belongs to the ornithine cyclodeaminase/mu-crystallin family.</text>
</comment>
<dbReference type="SUPFAM" id="SSF51735">
    <property type="entry name" value="NAD(P)-binding Rossmann-fold domains"/>
    <property type="match status" value="1"/>
</dbReference>
<sequence>MLLLSRVMVEGFFTMDDAIQADKDAFKLFSEGKIDVPLRTQLPTDDGNGDFLCMPAYCGEQNTSSVKILNMFPKNIDKGLPSINAQVMVMNTETGLIDAMIDGNYITQLRTGAASGAAIDLLAKESVSDGALIGTGGQAETQLEAMLAARDLETVRVNDLNFERAKNFVEKMSKKLAKYKTNIIAVETSDEAVEKADVIITVTPSKKPVFDGNKVKAGATVCGVGSFQPDMQETPSELVSRASKIYFDSEEAVLSESGDLLIPLKDKTITKDKFAGDLGEVVSGKVKGRENDQEIIFFKTVGIAAQDLITADRIYKKAQENNVGLEWQ</sequence>